<dbReference type="Proteomes" id="UP000076744">
    <property type="component" value="Unassembled WGS sequence"/>
</dbReference>
<dbReference type="Gene3D" id="2.30.38.10">
    <property type="entry name" value="Luciferase, Domain 3"/>
    <property type="match status" value="1"/>
</dbReference>
<dbReference type="CDD" id="cd05918">
    <property type="entry name" value="A_NRPS_SidN3_like"/>
    <property type="match status" value="1"/>
</dbReference>
<dbReference type="Gene3D" id="3.40.50.12780">
    <property type="entry name" value="N-terminal domain of ligase-like"/>
    <property type="match status" value="1"/>
</dbReference>
<dbReference type="NCBIfam" id="TIGR01733">
    <property type="entry name" value="AA-adenyl-dom"/>
    <property type="match status" value="1"/>
</dbReference>
<dbReference type="FunFam" id="3.30.300.30:FF:000015">
    <property type="entry name" value="Nonribosomal peptide synthase SidD"/>
    <property type="match status" value="1"/>
</dbReference>
<dbReference type="Gene3D" id="3.30.559.10">
    <property type="entry name" value="Chloramphenicol acetyltransferase-like domain"/>
    <property type="match status" value="3"/>
</dbReference>
<keyword evidence="1" id="KW-0596">Phosphopantetheine</keyword>
<keyword evidence="7" id="KW-1185">Reference proteome</keyword>
<dbReference type="SUPFAM" id="SSF56801">
    <property type="entry name" value="Acetyl-CoA synthetase-like"/>
    <property type="match status" value="2"/>
</dbReference>
<dbReference type="EMBL" id="AZHB01000001">
    <property type="protein sequence ID" value="OAA73278.1"/>
    <property type="molecule type" value="Genomic_DNA"/>
</dbReference>
<dbReference type="CDD" id="cd19531">
    <property type="entry name" value="LCL_NRPS-like"/>
    <property type="match status" value="1"/>
</dbReference>
<dbReference type="InterPro" id="IPR029063">
    <property type="entry name" value="SAM-dependent_MTases_sf"/>
</dbReference>
<organism evidence="6 7">
    <name type="scientific">Cordyceps fumosorosea (strain ARSEF 2679)</name>
    <name type="common">Isaria fumosorosea</name>
    <dbReference type="NCBI Taxonomy" id="1081104"/>
    <lineage>
        <taxon>Eukaryota</taxon>
        <taxon>Fungi</taxon>
        <taxon>Dikarya</taxon>
        <taxon>Ascomycota</taxon>
        <taxon>Pezizomycotina</taxon>
        <taxon>Sordariomycetes</taxon>
        <taxon>Hypocreomycetidae</taxon>
        <taxon>Hypocreales</taxon>
        <taxon>Cordycipitaceae</taxon>
        <taxon>Cordyceps</taxon>
    </lineage>
</organism>
<dbReference type="SMR" id="A0A168E1R4"/>
<name>A0A168E1R4_CORFA</name>
<dbReference type="RefSeq" id="XP_018708236.1">
    <property type="nucleotide sequence ID" value="XM_018843786.1"/>
</dbReference>
<proteinExistence type="predicted"/>
<dbReference type="PROSITE" id="PS50075">
    <property type="entry name" value="CARRIER"/>
    <property type="match status" value="3"/>
</dbReference>
<evidence type="ECO:0000256" key="4">
    <source>
        <dbReference type="SAM" id="MobiDB-lite"/>
    </source>
</evidence>
<gene>
    <name evidence="6" type="ORF">ISF_00179</name>
</gene>
<dbReference type="GO" id="GO:0044550">
    <property type="term" value="P:secondary metabolite biosynthetic process"/>
    <property type="evidence" value="ECO:0007669"/>
    <property type="project" value="TreeGrafter"/>
</dbReference>
<dbReference type="InterPro" id="IPR001242">
    <property type="entry name" value="Condensation_dom"/>
</dbReference>
<dbReference type="GO" id="GO:0031177">
    <property type="term" value="F:phosphopantetheine binding"/>
    <property type="evidence" value="ECO:0007669"/>
    <property type="project" value="InterPro"/>
</dbReference>
<dbReference type="InterPro" id="IPR020845">
    <property type="entry name" value="AMP-binding_CS"/>
</dbReference>
<dbReference type="CDD" id="cd19542">
    <property type="entry name" value="CT_NRPS-like"/>
    <property type="match status" value="1"/>
</dbReference>
<evidence type="ECO:0000256" key="2">
    <source>
        <dbReference type="ARBA" id="ARBA00022553"/>
    </source>
</evidence>
<dbReference type="SUPFAM" id="SSF53335">
    <property type="entry name" value="S-adenosyl-L-methionine-dependent methyltransferases"/>
    <property type="match status" value="1"/>
</dbReference>
<dbReference type="PANTHER" id="PTHR45527:SF16">
    <property type="entry name" value="NONRIBOSOMAL PEPTIDE SYNTHASE ATNA-RELATED"/>
    <property type="match status" value="1"/>
</dbReference>
<dbReference type="InterPro" id="IPR029058">
    <property type="entry name" value="AB_hydrolase_fold"/>
</dbReference>
<dbReference type="Gene3D" id="1.10.1200.10">
    <property type="entry name" value="ACP-like"/>
    <property type="match status" value="2"/>
</dbReference>
<dbReference type="STRING" id="1081104.A0A168E1R4"/>
<reference evidence="6 7" key="1">
    <citation type="journal article" date="2016" name="Genome Biol. Evol.">
        <title>Divergent and convergent evolution of fungal pathogenicity.</title>
        <authorList>
            <person name="Shang Y."/>
            <person name="Xiao G."/>
            <person name="Zheng P."/>
            <person name="Cen K."/>
            <person name="Zhan S."/>
            <person name="Wang C."/>
        </authorList>
    </citation>
    <scope>NUCLEOTIDE SEQUENCE [LARGE SCALE GENOMIC DNA]</scope>
    <source>
        <strain evidence="6 7">ARSEF 2679</strain>
    </source>
</reference>
<sequence>MGQLSDVHGSQPDLNMPSFTTEAEISEHLYLEVGQRLGLAREAIETILPCKPLQRDVLDSAVPDAHKAVGHAVYRVPADVDVPRLVAAWRETARRTAALRACALTSQDGVPVQVVLKESFVFSRACYWASSPDPEAAVVRDEAAAAVAGPRCNRLVLVEGAPGQRQLLVWTFSRALVDAPLRARVLRRVAAAYKEGDAQRSFSLPATPESPRSRHSQEDLTAARIPQAPDAERAKRFWHDELRGLDAPVFPHLSSSHLSAPDANARAEHRISYPADVQRRWSDTTVCRAALAILLSRYTHLSEALFGVVTEQSRVFEERRLLIDGPTRTVVPFRVGCAADRTASEFMDAVAACDRDVRQFAHVGLGNIGRIGEDQSAACGFQTVLLVTDGHAQEEAEDQLHELVEASGGFAPCENRALLLRCETTSEDALLVAKYDQSVIEPLQMTRFLRQLAGLINQLQSASSDTLCLGLLDTVTPEDRVEIESWNSEPLQTQDILVHSKILGWAAETPSSPAVSAWDGEWTYSELDEVSSRLAAHIRSLNSGPGQLIVPVYFEKSKWMVASILAVLKAGHAFTLIDPKDPPARTAQIVQQTSATIALTSKLHRSTVQAILGDGHVIVVDDDLLQSLPRNLPESTPPPKPDDLAYVIFTSGSTGNPKGIMIEHRAFASCVARFGPALGIHTRTRTLQFAAHGFGACLLETLTPLTLGGCVCVPSDHERLHALPDFSRRAGVDWLMATPSYATTLKPEDVPGLRTLVLVGEQMSAAVNDVWAPRVRLLDGYGQGESSSICFVGAIGSDPDNMGRPVGAHAWIADPEDPDRLAPIGAVGELLIESPGVARGYIAAPAGDAVPFLEEPPKWYAPREMPRGVKFYRTGDLARYAADGTVVCLGRVDSQVKIRGQRVEISAVETRLRQHLPGDVTVVAEAVKRSDAAGSTVITAFLMSPSMMERNGADVKAAEGDDAALILGRDAVRDVDDKLRQVLPPHSVPTCYVCMNALPRTATGKVDRRRLRSIGSNLLAERARGASSQAQPSRDVAPVAAGSESKLKDVWMQIFSLGSDSLNAGASFFELGGDSITAIKMVNMARAAGIELKISDIFQNPTLARLQDALGHGSTRFAGIPASAWSGPVEQSYSQGRLWFLDQLDMGAVWYLIPYAVRMRGPLQIDALQRALLALERRHETLRTTFENQDGVGVQIVHEKLAKELRIINLLDRDEDYVEALQREQTTPFDLTSEAGWRASLICLGDDEHVLSIVMHHIVSDGWSIDVLRRELGLLYAAALRGQDPTSALPPMPIQYRDFSAWQRRDAQAAEHERQLIYWRAQLADCSPARLPADFARPALLSGSAGVVPVSVTGTLFQQLRTFCHALDATPFVVLLAAFRAAHYRLTGAEDAVVGTPIANRNRPELEGLIGFFVNTQCMRIAVDGDGDTFEGLVRRVKDTATAAFEHEDVPFERVVSAMMPSGSRDLSQNPLAQLIFAVHSQRDLGRFELEGLESEPVASKAYTRFDAEFHLFHAPDGLTGYLNYAPELFRPETMRNVVDVFFQILRHGLDRPQTRIAVLPLADGVEELDRLGLVEIDRVAYQRDASMVDIFRAQASASPDAVAVVDAAERLTYAELDRRSDLLETWLRRRGLPAEALVGVLSPRSCETVVAFLGILKANLAYLPLDVKSPIARMRDILSTLPENAIVLLGSDVAAPEFGLPGLRLARISDALEHSPTANETDGNEVDHTSKPSATSLAYVLYTSGSTGRPKGVMVEHRSIVRLVRRDVIPNFPPPQGAVMAHLFNTVFDGATYEIFLMLLNGGTLVCVDYMTTLSPQALTAVFAKERVNSAIMTPALLKLYLADARDALRGLDMLMVAGDRFDPQDATDAQNLVRGQCYNAYGPTENGVMSTLYAVDTADSFINGVPLGRAISNSGAYITDPDQQLVGPGIMGELVVTGDGLARGYTDPALDEDRFVQLTVNGQTVKAYRTGDRMRYRVGGEGVIEFFGRMDFQFKIRGNRIESAEVEAAMLSHPLVRDAAAVLRVEEQQQPELIGFVVADEADSAVERAATDADQVEQWQDLIEGTQYADIAALDPAAVGRDFTGWTSMYDGSDIDRGEMREWLADTIATLRDGDRAPPHVLEIGTGTGMMLFNLGDGVQSYVGLEPTPSAAAFVNRAIQATPALAGKARVHLGTAADVHRLAGPPRPDTLVVLNSVVQYFPSVEYLGGVVDALLQLPGVQRIFFGDVRSQATNRQFLAARAVHALGRDATREGVRGQMEAQEEREDELLVEPAFFTGLAARRPDRVRHVEVLPKNMRATNELSAYRYAAVVHLVDDADAETRPVHPIAADDWVDFQASQMHRDALREYLRLADGDAATVAVANIPYSKTIVERLVVESLDDEDATTSLDGAAWISAVRADAKSRASLSMPDLAQLAEECGFRVQVSAARQWSQSGALDAVFHRLPAAAAAACRTLFQFPTDDAALLERVRGLVPSYMVPAHLVALERMPLNANGKVDRKELARRAQAVQKSRATKISKPAPVEAPLPLSDVEAVLCEEATATFGMEVGVGDHFFKIGGHSLLATRLIARVGDRLRARLTVKDVFDHPVLSDLAAVIQQGLAARATVAAAADGDGPARGGAGTAPRTDMERMLCEEFAHVLGVDDVGITDNFFDLGGHSLMATKLAARIGHRLDTTISVKDVFSHPLLFELATKLELAGSKSYEASDDIQMADYVAFQLLSVEDVQGFIRDEIRPRLGFAHGTIQDVYPATYLQKTFLCDTATGVPKPLVPFYIDFPPGSDPATLVQACSSLVERFDLFRTVFVEVSGEFYQVVLDHLEVPINIIETAENVHTATSDLVDKLAEEPVLLGQRMMHATILKHASSSRVRLLLWLSHALYDGLSLEHIVRDLHMLYQGQRLPVPTQFSRYMQYVAQTRADGRDFWRDVIQKTPITVLGDAERPKELPSAGTARTLHAGKIISLPPQAVRNRSSITQATVFNAACALVLSRESGGSADVVFSRIVSGRQGLPVAWQGMVGLCTNAVPVHARVDDGGQQMLRDLQDQYLLSLPFETLGFDEVKRTDCADWPATANSDNYPCCVTYHEFSYHPTSEAEGGSVELGVLAKKEALQREEPLYDLGIAGEVEPDGVHLQVTVVARARLFDQARATQLVEAVCEAFEMLNASL</sequence>
<dbReference type="PROSITE" id="PS00012">
    <property type="entry name" value="PHOSPHOPANTETHEINE"/>
    <property type="match status" value="3"/>
</dbReference>
<dbReference type="Pfam" id="PF00501">
    <property type="entry name" value="AMP-binding"/>
    <property type="match status" value="2"/>
</dbReference>
<dbReference type="InterPro" id="IPR036736">
    <property type="entry name" value="ACP-like_sf"/>
</dbReference>
<dbReference type="Gene3D" id="3.30.300.30">
    <property type="match status" value="3"/>
</dbReference>
<comment type="caution">
    <text evidence="6">The sequence shown here is derived from an EMBL/GenBank/DDBJ whole genome shotgun (WGS) entry which is preliminary data.</text>
</comment>
<evidence type="ECO:0000256" key="3">
    <source>
        <dbReference type="ARBA" id="ARBA00022598"/>
    </source>
</evidence>
<dbReference type="GO" id="GO:0016874">
    <property type="term" value="F:ligase activity"/>
    <property type="evidence" value="ECO:0007669"/>
    <property type="project" value="UniProtKB-KW"/>
</dbReference>
<evidence type="ECO:0000259" key="5">
    <source>
        <dbReference type="PROSITE" id="PS50075"/>
    </source>
</evidence>
<dbReference type="InterPro" id="IPR023213">
    <property type="entry name" value="CAT-like_dom_sf"/>
</dbReference>
<dbReference type="GeneID" id="30016471"/>
<evidence type="ECO:0000313" key="7">
    <source>
        <dbReference type="Proteomes" id="UP000076744"/>
    </source>
</evidence>
<dbReference type="PANTHER" id="PTHR45527">
    <property type="entry name" value="NONRIBOSOMAL PEPTIDE SYNTHETASE"/>
    <property type="match status" value="1"/>
</dbReference>
<dbReference type="SMART" id="SM00823">
    <property type="entry name" value="PKS_PP"/>
    <property type="match status" value="3"/>
</dbReference>
<dbReference type="Gene3D" id="3.40.50.980">
    <property type="match status" value="2"/>
</dbReference>
<dbReference type="CDD" id="cd05930">
    <property type="entry name" value="A_NRPS"/>
    <property type="match status" value="1"/>
</dbReference>
<feature type="region of interest" description="Disordered" evidence="4">
    <location>
        <begin position="200"/>
        <end position="225"/>
    </location>
</feature>
<dbReference type="InterPro" id="IPR009081">
    <property type="entry name" value="PP-bd_ACP"/>
</dbReference>
<dbReference type="OrthoDB" id="416786at2759"/>
<dbReference type="GO" id="GO:0043041">
    <property type="term" value="P:amino acid activation for nonribosomal peptide biosynthetic process"/>
    <property type="evidence" value="ECO:0007669"/>
    <property type="project" value="TreeGrafter"/>
</dbReference>
<feature type="domain" description="Carrier" evidence="5">
    <location>
        <begin position="2626"/>
        <end position="2701"/>
    </location>
</feature>
<keyword evidence="2" id="KW-0597">Phosphoprotein</keyword>
<dbReference type="InterPro" id="IPR045851">
    <property type="entry name" value="AMP-bd_C_sf"/>
</dbReference>
<evidence type="ECO:0000313" key="6">
    <source>
        <dbReference type="EMBL" id="OAA73278.1"/>
    </source>
</evidence>
<dbReference type="PROSITE" id="PS00455">
    <property type="entry name" value="AMP_BINDING"/>
    <property type="match status" value="2"/>
</dbReference>
<dbReference type="SUPFAM" id="SSF47336">
    <property type="entry name" value="ACP-like"/>
    <property type="match status" value="3"/>
</dbReference>
<dbReference type="InterPro" id="IPR006162">
    <property type="entry name" value="Ppantetheine_attach_site"/>
</dbReference>
<keyword evidence="3" id="KW-0436">Ligase</keyword>
<accession>A0A168E1R4</accession>
<dbReference type="CDD" id="cd19545">
    <property type="entry name" value="FUM14_C_NRPS-like"/>
    <property type="match status" value="1"/>
</dbReference>
<dbReference type="Pfam" id="PF00668">
    <property type="entry name" value="Condensation"/>
    <property type="match status" value="2"/>
</dbReference>
<dbReference type="Gene3D" id="3.40.50.1820">
    <property type="entry name" value="alpha/beta hydrolase"/>
    <property type="match status" value="1"/>
</dbReference>
<dbReference type="GO" id="GO:0005737">
    <property type="term" value="C:cytoplasm"/>
    <property type="evidence" value="ECO:0007669"/>
    <property type="project" value="TreeGrafter"/>
</dbReference>
<dbReference type="Gene3D" id="3.30.559.30">
    <property type="entry name" value="Nonribosomal peptide synthetase, condensation domain"/>
    <property type="match status" value="3"/>
</dbReference>
<dbReference type="FunFam" id="1.10.1200.10:FF:000005">
    <property type="entry name" value="Nonribosomal peptide synthetase 1"/>
    <property type="match status" value="1"/>
</dbReference>
<dbReference type="SUPFAM" id="SSF52777">
    <property type="entry name" value="CoA-dependent acyltransferases"/>
    <property type="match status" value="6"/>
</dbReference>
<feature type="domain" description="Carrier" evidence="5">
    <location>
        <begin position="1038"/>
        <end position="1114"/>
    </location>
</feature>
<dbReference type="Gene3D" id="3.40.50.150">
    <property type="entry name" value="Vaccinia Virus protein VP39"/>
    <property type="match status" value="1"/>
</dbReference>
<feature type="domain" description="Carrier" evidence="5">
    <location>
        <begin position="2529"/>
        <end position="2603"/>
    </location>
</feature>
<dbReference type="Pfam" id="PF00550">
    <property type="entry name" value="PP-binding"/>
    <property type="match status" value="3"/>
</dbReference>
<protein>
    <submittedName>
        <fullName evidence="6">BEAS beauvericin nonribosomal cyclodepsipeptide synthetase</fullName>
    </submittedName>
</protein>
<dbReference type="InterPro" id="IPR020806">
    <property type="entry name" value="PKS_PP-bd"/>
</dbReference>
<dbReference type="InterPro" id="IPR000873">
    <property type="entry name" value="AMP-dep_synth/lig_dom"/>
</dbReference>
<dbReference type="InterPro" id="IPR042099">
    <property type="entry name" value="ANL_N_sf"/>
</dbReference>
<evidence type="ECO:0000256" key="1">
    <source>
        <dbReference type="ARBA" id="ARBA00022450"/>
    </source>
</evidence>
<dbReference type="InterPro" id="IPR010071">
    <property type="entry name" value="AA_adenyl_dom"/>
</dbReference>